<dbReference type="Pfam" id="PF13041">
    <property type="entry name" value="PPR_2"/>
    <property type="match status" value="2"/>
</dbReference>
<dbReference type="OrthoDB" id="185373at2759"/>
<feature type="repeat" description="PPR" evidence="2">
    <location>
        <begin position="486"/>
        <end position="520"/>
    </location>
</feature>
<protein>
    <recommendedName>
        <fullName evidence="6">Pentacotripeptide-repeat region of PRORP domain-containing protein</fullName>
    </recommendedName>
</protein>
<evidence type="ECO:0000256" key="1">
    <source>
        <dbReference type="ARBA" id="ARBA00007626"/>
    </source>
</evidence>
<evidence type="ECO:0008006" key="6">
    <source>
        <dbReference type="Google" id="ProtNLM"/>
    </source>
</evidence>
<feature type="compositionally biased region" description="Basic and acidic residues" evidence="3">
    <location>
        <begin position="472"/>
        <end position="482"/>
    </location>
</feature>
<dbReference type="Proteomes" id="UP000749646">
    <property type="component" value="Unassembled WGS sequence"/>
</dbReference>
<feature type="region of interest" description="Disordered" evidence="3">
    <location>
        <begin position="912"/>
        <end position="956"/>
    </location>
</feature>
<feature type="repeat" description="PPR" evidence="2">
    <location>
        <begin position="716"/>
        <end position="750"/>
    </location>
</feature>
<proteinExistence type="inferred from homology"/>
<dbReference type="EMBL" id="JAAAHW010010368">
    <property type="protein sequence ID" value="KAF9926933.1"/>
    <property type="molecule type" value="Genomic_DNA"/>
</dbReference>
<dbReference type="NCBIfam" id="TIGR00756">
    <property type="entry name" value="PPR"/>
    <property type="match status" value="2"/>
</dbReference>
<dbReference type="AlphaFoldDB" id="A0A9P6LR74"/>
<dbReference type="Pfam" id="PF01535">
    <property type="entry name" value="PPR"/>
    <property type="match status" value="1"/>
</dbReference>
<accession>A0A9P6LR74</accession>
<comment type="similarity">
    <text evidence="1">Belongs to the PPR family. P subfamily.</text>
</comment>
<keyword evidence="5" id="KW-1185">Reference proteome</keyword>
<evidence type="ECO:0000313" key="4">
    <source>
        <dbReference type="EMBL" id="KAF9926933.1"/>
    </source>
</evidence>
<reference evidence="4" key="1">
    <citation type="journal article" date="2020" name="Fungal Divers.">
        <title>Resolving the Mortierellaceae phylogeny through synthesis of multi-gene phylogenetics and phylogenomics.</title>
        <authorList>
            <person name="Vandepol N."/>
            <person name="Liber J."/>
            <person name="Desiro A."/>
            <person name="Na H."/>
            <person name="Kennedy M."/>
            <person name="Barry K."/>
            <person name="Grigoriev I.V."/>
            <person name="Miller A.N."/>
            <person name="O'Donnell K."/>
            <person name="Stajich J.E."/>
            <person name="Bonito G."/>
        </authorList>
    </citation>
    <scope>NUCLEOTIDE SEQUENCE</scope>
    <source>
        <strain evidence="4">MES-2147</strain>
    </source>
</reference>
<organism evidence="4 5">
    <name type="scientific">Modicella reniformis</name>
    <dbReference type="NCBI Taxonomy" id="1440133"/>
    <lineage>
        <taxon>Eukaryota</taxon>
        <taxon>Fungi</taxon>
        <taxon>Fungi incertae sedis</taxon>
        <taxon>Mucoromycota</taxon>
        <taxon>Mortierellomycotina</taxon>
        <taxon>Mortierellomycetes</taxon>
        <taxon>Mortierellales</taxon>
        <taxon>Mortierellaceae</taxon>
        <taxon>Modicella</taxon>
    </lineage>
</organism>
<evidence type="ECO:0000313" key="5">
    <source>
        <dbReference type="Proteomes" id="UP000749646"/>
    </source>
</evidence>
<dbReference type="PANTHER" id="PTHR46128">
    <property type="entry name" value="MITOCHONDRIAL GROUP I INTRON SPLICING FACTOR CCM1"/>
    <property type="match status" value="1"/>
</dbReference>
<sequence length="956" mass="109769">MSNRCMTAETVLVKDCSNINRVHNISSITEAETEAGAAAAAAAAAAAGSVTGKSVTSSSPYYSSSSSSSSSSSIRTTRGSLIIHDAPLFGRYSARRRWPPGGTSNDAPKYRILEGQEDRYRFTGSEFNPYVNYPTNAKAISLLSTREHEDEGEDEQQNLNDSLFNFFWTINSLPLAPAQTRTEIMRRGMRTELRHLGPSVSLDDVVAGETPTRSNRKLPTRKEEEESATSETASIPSWFSETYRLDGVQRSMVENLVNKIQDEIQPLPKQELANDLQRLGRVTLLRWGLPLDFVDAPVNQEDSIGVGLEVLISTLPQSNNNHWAGTLVDLLREKSMIKYVNRTSLGRLYEHVSAPNPTTTRSIGVRSLRKERSDFMIREMRSRRAKKIGIEYWKTLTRRFRLQLALARETGIMPHEKEYAVFMKHCLRVGQYRELEMTFHHYMDFCHNAPSHVSSEHQQQQQQQRKPSQVQEGRRGDATKDTKDVSEQIFREYIKGLVRQERMEHAQEMFNSMKRYGISPSVITFGVMIDGYGRDMSFRMMEQTLQALQASGQAPTIEIYTSLMANYIRAGKLKQAAGAYEELLKRTDLTMDNQCRNVVDNLLRLRGDKMLSRKDTIILSGGDIEDELTMLNKEEADRDKELLNNTIRYNIRLKRYLDGMNMPQFVAVYKQLVVSGSKPNVTTYNILQDALLSSGQLGDGLDVLEYMKTLEETLPDVVTFTTLMNSAIEYKNVNVGWSLYKEMRERSIDPTLHTYVTLFSLISLDPSTKVGRWIVREHYITGEHRIRFPVKSTTVEDMIGLNFAGELYNQLLNQGLKPNQHVFCSLLDLTVRHGLMDLSQHVYLEMLNRNVQPNTAIMTVLIKGFAIRRDFQSGWRIWKHMLENNIPRNVITYYHLIRLCERSLQNVIAEAKRSQQEATREEQRHAQQQQEEEEEEQKRLEEQEKERRQRKQTQHR</sequence>
<feature type="region of interest" description="Disordered" evidence="3">
    <location>
        <begin position="200"/>
        <end position="233"/>
    </location>
</feature>
<dbReference type="InterPro" id="IPR011990">
    <property type="entry name" value="TPR-like_helical_dom_sf"/>
</dbReference>
<feature type="repeat" description="PPR" evidence="2">
    <location>
        <begin position="819"/>
        <end position="853"/>
    </location>
</feature>
<feature type="region of interest" description="Disordered" evidence="3">
    <location>
        <begin position="52"/>
        <end position="76"/>
    </location>
</feature>
<comment type="caution">
    <text evidence="4">The sequence shown here is derived from an EMBL/GenBank/DDBJ whole genome shotgun (WGS) entry which is preliminary data.</text>
</comment>
<dbReference type="Pfam" id="PF13812">
    <property type="entry name" value="PPR_3"/>
    <property type="match status" value="1"/>
</dbReference>
<dbReference type="InterPro" id="IPR050872">
    <property type="entry name" value="PPR_P_subfamily"/>
</dbReference>
<feature type="compositionally biased region" description="Basic and acidic residues" evidence="3">
    <location>
        <begin position="936"/>
        <end position="947"/>
    </location>
</feature>
<gene>
    <name evidence="4" type="ORF">BGZ65_007031</name>
</gene>
<feature type="compositionally biased region" description="Low complexity" evidence="3">
    <location>
        <begin position="52"/>
        <end position="73"/>
    </location>
</feature>
<evidence type="ECO:0000256" key="3">
    <source>
        <dbReference type="SAM" id="MobiDB-lite"/>
    </source>
</evidence>
<dbReference type="InterPro" id="IPR002885">
    <property type="entry name" value="PPR_rpt"/>
</dbReference>
<evidence type="ECO:0000256" key="2">
    <source>
        <dbReference type="PROSITE-ProRule" id="PRU00708"/>
    </source>
</evidence>
<dbReference type="PROSITE" id="PS51375">
    <property type="entry name" value="PPR"/>
    <property type="match status" value="3"/>
</dbReference>
<feature type="non-terminal residue" evidence="4">
    <location>
        <position position="956"/>
    </location>
</feature>
<dbReference type="PANTHER" id="PTHR46128:SF211">
    <property type="entry name" value="PENTACOTRIPEPTIDE-REPEAT REGION OF PRORP DOMAIN-CONTAINING PROTEIN"/>
    <property type="match status" value="1"/>
</dbReference>
<name>A0A9P6LR74_9FUNG</name>
<feature type="region of interest" description="Disordered" evidence="3">
    <location>
        <begin position="451"/>
        <end position="482"/>
    </location>
</feature>
<feature type="compositionally biased region" description="Basic and acidic residues" evidence="3">
    <location>
        <begin position="912"/>
        <end position="925"/>
    </location>
</feature>
<dbReference type="Gene3D" id="1.25.40.10">
    <property type="entry name" value="Tetratricopeptide repeat domain"/>
    <property type="match status" value="3"/>
</dbReference>